<dbReference type="GO" id="GO:0006606">
    <property type="term" value="P:protein import into nucleus"/>
    <property type="evidence" value="ECO:0007669"/>
    <property type="project" value="TreeGrafter"/>
</dbReference>
<proteinExistence type="predicted"/>
<evidence type="ECO:0000256" key="2">
    <source>
        <dbReference type="ARBA" id="ARBA00022448"/>
    </source>
</evidence>
<accession>A0A1U7LI43</accession>
<dbReference type="InterPro" id="IPR037624">
    <property type="entry name" value="Nup133-like"/>
</dbReference>
<evidence type="ECO:0000313" key="9">
    <source>
        <dbReference type="Proteomes" id="UP000186594"/>
    </source>
</evidence>
<dbReference type="STRING" id="1198029.A0A1U7LI43"/>
<evidence type="ECO:0000259" key="7">
    <source>
        <dbReference type="Pfam" id="PF03177"/>
    </source>
</evidence>
<dbReference type="OrthoDB" id="103454at2759"/>
<dbReference type="PANTHER" id="PTHR13405:SF11">
    <property type="entry name" value="NUCLEAR PORE COMPLEX PROTEIN NUP133"/>
    <property type="match status" value="1"/>
</dbReference>
<evidence type="ECO:0000256" key="1">
    <source>
        <dbReference type="ARBA" id="ARBA00004259"/>
    </source>
</evidence>
<gene>
    <name evidence="8" type="ORF">NEOLI_005440</name>
</gene>
<dbReference type="Pfam" id="PF03177">
    <property type="entry name" value="Nucleoporin_C"/>
    <property type="match status" value="1"/>
</dbReference>
<comment type="subcellular location">
    <subcellularLocation>
        <location evidence="1">Nucleus envelope</location>
    </subcellularLocation>
</comment>
<dbReference type="Proteomes" id="UP000186594">
    <property type="component" value="Unassembled WGS sequence"/>
</dbReference>
<dbReference type="InterPro" id="IPR007187">
    <property type="entry name" value="Nucleoporin_Nup133/Nup155_C"/>
</dbReference>
<dbReference type="GO" id="GO:0031080">
    <property type="term" value="C:nuclear pore outer ring"/>
    <property type="evidence" value="ECO:0007669"/>
    <property type="project" value="TreeGrafter"/>
</dbReference>
<evidence type="ECO:0000256" key="5">
    <source>
        <dbReference type="ARBA" id="ARBA00023010"/>
    </source>
</evidence>
<dbReference type="GO" id="GO:0000972">
    <property type="term" value="P:transcription-dependent tethering of RNA polymerase II gene DNA at nuclear periphery"/>
    <property type="evidence" value="ECO:0007669"/>
    <property type="project" value="TreeGrafter"/>
</dbReference>
<evidence type="ECO:0000256" key="6">
    <source>
        <dbReference type="ARBA" id="ARBA00023242"/>
    </source>
</evidence>
<keyword evidence="5" id="KW-0811">Translocation</keyword>
<dbReference type="EMBL" id="LXFE01003528">
    <property type="protein sequence ID" value="OLL22298.1"/>
    <property type="molecule type" value="Genomic_DNA"/>
</dbReference>
<name>A0A1U7LI43_NEOID</name>
<evidence type="ECO:0000256" key="3">
    <source>
        <dbReference type="ARBA" id="ARBA00022816"/>
    </source>
</evidence>
<keyword evidence="9" id="KW-1185">Reference proteome</keyword>
<sequence>MHYVKLREYKKASRTLQEIQEPDLWNRKVEFSIAKLCASIEDQPTDVLTQSLNILGIQSKFRESLKPTINEAIDSEAAVQLVMAENKWSKKAPYHGDLLRRLVRRVLSDIILGIEDMIDALTLHIGPPTRFYTALQLLNMADISESRRNLAMRTIWRRIFLADDWIKIVDTKNKSDDQVSKQTRQTALYEVISRGVADELFQSRTKLRPFFPGEALFLPTDEDTLRSRFRNSKEQEFIGLLGECDAENQLLRRYEEKARLSVWANGLVKDAESHLLHDGFALIDAEDIMDE</sequence>
<evidence type="ECO:0000313" key="8">
    <source>
        <dbReference type="EMBL" id="OLL22298.1"/>
    </source>
</evidence>
<dbReference type="GO" id="GO:0016973">
    <property type="term" value="P:poly(A)+ mRNA export from nucleus"/>
    <property type="evidence" value="ECO:0007669"/>
    <property type="project" value="TreeGrafter"/>
</dbReference>
<feature type="domain" description="Nucleoporin Nup133/Nup155-like C-terminal" evidence="7">
    <location>
        <begin position="2"/>
        <end position="265"/>
    </location>
</feature>
<reference evidence="8 9" key="1">
    <citation type="submission" date="2016-04" db="EMBL/GenBank/DDBJ databases">
        <title>Evolutionary innovation and constraint leading to complex multicellularity in the Ascomycota.</title>
        <authorList>
            <person name="Cisse O."/>
            <person name="Nguyen A."/>
            <person name="Hewitt D.A."/>
            <person name="Jedd G."/>
            <person name="Stajich J.E."/>
        </authorList>
    </citation>
    <scope>NUCLEOTIDE SEQUENCE [LARGE SCALE GENOMIC DNA]</scope>
    <source>
        <strain evidence="8 9">DAH-3</strain>
    </source>
</reference>
<keyword evidence="6" id="KW-0539">Nucleus</keyword>
<dbReference type="AlphaFoldDB" id="A0A1U7LI43"/>
<dbReference type="GO" id="GO:0017056">
    <property type="term" value="F:structural constituent of nuclear pore"/>
    <property type="evidence" value="ECO:0007669"/>
    <property type="project" value="InterPro"/>
</dbReference>
<evidence type="ECO:0000256" key="4">
    <source>
        <dbReference type="ARBA" id="ARBA00022927"/>
    </source>
</evidence>
<keyword evidence="4" id="KW-0653">Protein transport</keyword>
<dbReference type="PANTHER" id="PTHR13405">
    <property type="entry name" value="NUCLEAR PORE COMPLEX PROTEIN NUP133"/>
    <property type="match status" value="1"/>
</dbReference>
<organism evidence="8 9">
    <name type="scientific">Neolecta irregularis (strain DAH-3)</name>
    <dbReference type="NCBI Taxonomy" id="1198029"/>
    <lineage>
        <taxon>Eukaryota</taxon>
        <taxon>Fungi</taxon>
        <taxon>Dikarya</taxon>
        <taxon>Ascomycota</taxon>
        <taxon>Taphrinomycotina</taxon>
        <taxon>Neolectales</taxon>
        <taxon>Neolectaceae</taxon>
        <taxon>Neolecta</taxon>
    </lineage>
</organism>
<dbReference type="Gene3D" id="1.20.58.1380">
    <property type="match status" value="1"/>
</dbReference>
<protein>
    <submittedName>
        <fullName evidence="8">Nucleoporin NUP133</fullName>
    </submittedName>
</protein>
<comment type="caution">
    <text evidence="8">The sequence shown here is derived from an EMBL/GenBank/DDBJ whole genome shotgun (WGS) entry which is preliminary data.</text>
</comment>
<keyword evidence="2" id="KW-0813">Transport</keyword>
<keyword evidence="3" id="KW-0509">mRNA transport</keyword>